<keyword evidence="2" id="KW-1185">Reference proteome</keyword>
<sequence>MPIQVASIHGLDNILNNIKLQDPVAKRILPYDVVADIYILCRHPSDHRCDVHDVSSQSEAIVENSDILSCCLGILNE</sequence>
<evidence type="ECO:0000313" key="2">
    <source>
        <dbReference type="Proteomes" id="UP000499080"/>
    </source>
</evidence>
<comment type="caution">
    <text evidence="1">The sequence shown here is derived from an EMBL/GenBank/DDBJ whole genome shotgun (WGS) entry which is preliminary data.</text>
</comment>
<evidence type="ECO:0000313" key="1">
    <source>
        <dbReference type="EMBL" id="GBM85828.1"/>
    </source>
</evidence>
<dbReference type="AlphaFoldDB" id="A0A4Y2J938"/>
<name>A0A4Y2J938_ARAVE</name>
<accession>A0A4Y2J938</accession>
<reference evidence="1 2" key="1">
    <citation type="journal article" date="2019" name="Sci. Rep.">
        <title>Orb-weaving spider Araneus ventricosus genome elucidates the spidroin gene catalogue.</title>
        <authorList>
            <person name="Kono N."/>
            <person name="Nakamura H."/>
            <person name="Ohtoshi R."/>
            <person name="Moran D.A.P."/>
            <person name="Shinohara A."/>
            <person name="Yoshida Y."/>
            <person name="Fujiwara M."/>
            <person name="Mori M."/>
            <person name="Tomita M."/>
            <person name="Arakawa K."/>
        </authorList>
    </citation>
    <scope>NUCLEOTIDE SEQUENCE [LARGE SCALE GENOMIC DNA]</scope>
</reference>
<dbReference type="EMBL" id="BGPR01003265">
    <property type="protein sequence ID" value="GBM85828.1"/>
    <property type="molecule type" value="Genomic_DNA"/>
</dbReference>
<dbReference type="Proteomes" id="UP000499080">
    <property type="component" value="Unassembled WGS sequence"/>
</dbReference>
<proteinExistence type="predicted"/>
<gene>
    <name evidence="1" type="ORF">AVEN_162138_1</name>
</gene>
<organism evidence="1 2">
    <name type="scientific">Araneus ventricosus</name>
    <name type="common">Orbweaver spider</name>
    <name type="synonym">Epeira ventricosa</name>
    <dbReference type="NCBI Taxonomy" id="182803"/>
    <lineage>
        <taxon>Eukaryota</taxon>
        <taxon>Metazoa</taxon>
        <taxon>Ecdysozoa</taxon>
        <taxon>Arthropoda</taxon>
        <taxon>Chelicerata</taxon>
        <taxon>Arachnida</taxon>
        <taxon>Araneae</taxon>
        <taxon>Araneomorphae</taxon>
        <taxon>Entelegynae</taxon>
        <taxon>Araneoidea</taxon>
        <taxon>Araneidae</taxon>
        <taxon>Araneus</taxon>
    </lineage>
</organism>
<protein>
    <submittedName>
        <fullName evidence="1">Uncharacterized protein</fullName>
    </submittedName>
</protein>